<protein>
    <submittedName>
        <fullName evidence="1">Uncharacterized protein</fullName>
    </submittedName>
</protein>
<reference evidence="2" key="1">
    <citation type="journal article" date="2013" name="Nat. Genet.">
        <title>The draft genomes of soft-shell turtle and green sea turtle yield insights into the development and evolution of the turtle-specific body plan.</title>
        <authorList>
            <person name="Wang Z."/>
            <person name="Pascual-Anaya J."/>
            <person name="Zadissa A."/>
            <person name="Li W."/>
            <person name="Niimura Y."/>
            <person name="Huang Z."/>
            <person name="Li C."/>
            <person name="White S."/>
            <person name="Xiong Z."/>
            <person name="Fang D."/>
            <person name="Wang B."/>
            <person name="Ming Y."/>
            <person name="Chen Y."/>
            <person name="Zheng Y."/>
            <person name="Kuraku S."/>
            <person name="Pignatelli M."/>
            <person name="Herrero J."/>
            <person name="Beal K."/>
            <person name="Nozawa M."/>
            <person name="Li Q."/>
            <person name="Wang J."/>
            <person name="Zhang H."/>
            <person name="Yu L."/>
            <person name="Shigenobu S."/>
            <person name="Wang J."/>
            <person name="Liu J."/>
            <person name="Flicek P."/>
            <person name="Searle S."/>
            <person name="Wang J."/>
            <person name="Kuratani S."/>
            <person name="Yin Y."/>
            <person name="Aken B."/>
            <person name="Zhang G."/>
            <person name="Irie N."/>
        </authorList>
    </citation>
    <scope>NUCLEOTIDE SEQUENCE [LARGE SCALE GENOMIC DNA]</scope>
</reference>
<gene>
    <name evidence="1" type="ORF">UY3_14072</name>
</gene>
<keyword evidence="2" id="KW-1185">Reference proteome</keyword>
<proteinExistence type="predicted"/>
<evidence type="ECO:0000313" key="2">
    <source>
        <dbReference type="Proteomes" id="UP000031443"/>
    </source>
</evidence>
<evidence type="ECO:0000313" key="1">
    <source>
        <dbReference type="EMBL" id="EMP28827.1"/>
    </source>
</evidence>
<sequence>MLRLATSTCNYSTPDGAYIAVTGSTNWVEGALNWGVSHNSGYYRDKVGAVISLLDQLLLVRRTSFGAGESSSSSLGKVLRVTQLNTRWNRLFSLGFSQLFFT</sequence>
<dbReference type="AlphaFoldDB" id="M7BKX2"/>
<organism evidence="1 2">
    <name type="scientific">Chelonia mydas</name>
    <name type="common">Green sea-turtle</name>
    <name type="synonym">Chelonia agassizi</name>
    <dbReference type="NCBI Taxonomy" id="8469"/>
    <lineage>
        <taxon>Eukaryota</taxon>
        <taxon>Metazoa</taxon>
        <taxon>Chordata</taxon>
        <taxon>Craniata</taxon>
        <taxon>Vertebrata</taxon>
        <taxon>Euteleostomi</taxon>
        <taxon>Archelosauria</taxon>
        <taxon>Testudinata</taxon>
        <taxon>Testudines</taxon>
        <taxon>Cryptodira</taxon>
        <taxon>Durocryptodira</taxon>
        <taxon>Americhelydia</taxon>
        <taxon>Chelonioidea</taxon>
        <taxon>Cheloniidae</taxon>
        <taxon>Chelonia</taxon>
    </lineage>
</organism>
<dbReference type="EMBL" id="KB560456">
    <property type="protein sequence ID" value="EMP28827.1"/>
    <property type="molecule type" value="Genomic_DNA"/>
</dbReference>
<name>M7BKX2_CHEMY</name>
<dbReference type="Proteomes" id="UP000031443">
    <property type="component" value="Unassembled WGS sequence"/>
</dbReference>
<accession>M7BKX2</accession>